<gene>
    <name evidence="1" type="ORF">MENTE1834_LOCUS21244</name>
</gene>
<protein>
    <submittedName>
        <fullName evidence="1">Uncharacterized protein</fullName>
    </submittedName>
</protein>
<sequence length="968" mass="109235">MTNVWNKLTTQLSRLRSTNSLSTLNQKHLIKAATAATRSKSSENLNRINLGNKQLLISSINNCELNGDYRCPCCQQPTNLSSPSAAFSQALILNKANNSTTTTPKNSDIPSNGFCSGGKESGYSSASPRRKNLHKTATVGVVGNLTSVTTSSSASQQFFQKFRSREKNREKDGRDSFYCSSSAATSAGTSTSNNTTNNTNLIVNGSECNFSCCTQKKGWWRSSVHSHLTTTENEQTLNDQQQQQNIHFRRPSEPTISNEHNIQRNTQLNNYSDLTPNYLISPPKKKIGPKKTKSTFAILFPHNFHPHLPMSFSWNNNLSSASSPSHKSTKTKKTQQQQPPPDPAPEYFDEYKQTVRATDEFGEFIQPKQQNGDIINLINNKEITEQQRRKHSKRRKQSSSSGQNRIRDVLYASMCLDELNRTVQGRPGFDNSERSYSSAVPWDVPGFNCSLPNQLIVNYFNQNPYLITTLFSFRLVNALLWGRWRSNSKNKYCSNKINGKVIETVVINNEQYEKSGRKQKRSRSVGANQQMRISTTMCSGALPMDSSEIVGVKKNSCCSNGEEKHSLMFGNMSFFDDVHPAYWGFRTPQSETYYSCTGATEDEPKSPASSGTSSFGSNRNSLDVFRRLEMLGEGSYATVWKSENRIDGSIVALKEIRLQEQEGLPFTAIREISLLRALRHANIVRLHQIIIQQPKALVLVFEYMKTDLAKYLENYSPNGLDPLQTKVLLFQLLRGLAFCHERKILHRDLKPQNLLLSIEGELKLADFGLARAKSVPSRTYSHDVVTLWYRPPDVLLGSTVYSTSLDIWGVGCIFAEMCSGSALFPGANEVSDQLHKIFSVRGLPNLELWPEVVNLPKWSLFTFPNTYIELDLLTYQPAFYKLGDEGLKLITQLLQLKPTDRISAEGAMLHKYFDELPKTLHALLPNESVFSVIKNCPFKWNNNKIKNLNNYFDTKLVQNIDGFTNNYF</sequence>
<evidence type="ECO:0000313" key="1">
    <source>
        <dbReference type="EMBL" id="CAK5074490.1"/>
    </source>
</evidence>
<evidence type="ECO:0000313" key="2">
    <source>
        <dbReference type="Proteomes" id="UP001497535"/>
    </source>
</evidence>
<name>A0ACB0Z6F2_MELEN</name>
<reference evidence="1" key="1">
    <citation type="submission" date="2023-11" db="EMBL/GenBank/DDBJ databases">
        <authorList>
            <person name="Poullet M."/>
        </authorList>
    </citation>
    <scope>NUCLEOTIDE SEQUENCE</scope>
    <source>
        <strain evidence="1">E1834</strain>
    </source>
</reference>
<organism evidence="1 2">
    <name type="scientific">Meloidogyne enterolobii</name>
    <name type="common">Root-knot nematode worm</name>
    <name type="synonym">Meloidogyne mayaguensis</name>
    <dbReference type="NCBI Taxonomy" id="390850"/>
    <lineage>
        <taxon>Eukaryota</taxon>
        <taxon>Metazoa</taxon>
        <taxon>Ecdysozoa</taxon>
        <taxon>Nematoda</taxon>
        <taxon>Chromadorea</taxon>
        <taxon>Rhabditida</taxon>
        <taxon>Tylenchina</taxon>
        <taxon>Tylenchomorpha</taxon>
        <taxon>Tylenchoidea</taxon>
        <taxon>Meloidogynidae</taxon>
        <taxon>Meloidogyninae</taxon>
        <taxon>Meloidogyne</taxon>
    </lineage>
</organism>
<comment type="caution">
    <text evidence="1">The sequence shown here is derived from an EMBL/GenBank/DDBJ whole genome shotgun (WGS) entry which is preliminary data.</text>
</comment>
<proteinExistence type="predicted"/>
<accession>A0ACB0Z6F2</accession>
<keyword evidence="2" id="KW-1185">Reference proteome</keyword>
<dbReference type="EMBL" id="CAVMJV010000026">
    <property type="protein sequence ID" value="CAK5074490.1"/>
    <property type="molecule type" value="Genomic_DNA"/>
</dbReference>
<dbReference type="Proteomes" id="UP001497535">
    <property type="component" value="Unassembled WGS sequence"/>
</dbReference>